<gene>
    <name evidence="2" type="ORF">DP120_08965</name>
</gene>
<evidence type="ECO:0000256" key="1">
    <source>
        <dbReference type="SAM" id="Phobius"/>
    </source>
</evidence>
<keyword evidence="1" id="KW-1133">Transmembrane helix</keyword>
<organism evidence="2 3">
    <name type="scientific">Planococcus halotolerans</name>
    <dbReference type="NCBI Taxonomy" id="2233542"/>
    <lineage>
        <taxon>Bacteria</taxon>
        <taxon>Bacillati</taxon>
        <taxon>Bacillota</taxon>
        <taxon>Bacilli</taxon>
        <taxon>Bacillales</taxon>
        <taxon>Caryophanaceae</taxon>
        <taxon>Planococcus</taxon>
    </lineage>
</organism>
<accession>A0A365KWQ3</accession>
<proteinExistence type="predicted"/>
<sequence>MLELKGITGVFYTMSEWIMRFSGINLLWFLISLPFFILFVTVEMSSIAGFVFFGAAGWLFATLLFFPATAAVFSVIREWVVEEDFSSIIKTYFFHLRTDYKMNAKTGAVFALVWLVWYYGYFYFYTEQNSAAILFMVIGIAMFIYTVNFLSISSHYRMTAAAKAKNAFFLSAGRPLTGVFIAASSGVLLWLSVTQLLWLFPLVTCSMIAFLSFTAFYREAQKISGKTVSDDAG</sequence>
<dbReference type="AlphaFoldDB" id="A0A365KWQ3"/>
<feature type="transmembrane region" description="Helical" evidence="1">
    <location>
        <begin position="21"/>
        <end position="41"/>
    </location>
</feature>
<keyword evidence="1" id="KW-0812">Transmembrane</keyword>
<dbReference type="InterPro" id="IPR006938">
    <property type="entry name" value="DUF624"/>
</dbReference>
<name>A0A365KWQ3_9BACL</name>
<dbReference type="Proteomes" id="UP000251002">
    <property type="component" value="Unassembled WGS sequence"/>
</dbReference>
<dbReference type="Pfam" id="PF04854">
    <property type="entry name" value="DUF624"/>
    <property type="match status" value="1"/>
</dbReference>
<dbReference type="RefSeq" id="WP_112223331.1">
    <property type="nucleotide sequence ID" value="NZ_CP047673.1"/>
</dbReference>
<evidence type="ECO:0000313" key="3">
    <source>
        <dbReference type="Proteomes" id="UP000251002"/>
    </source>
</evidence>
<evidence type="ECO:0000313" key="2">
    <source>
        <dbReference type="EMBL" id="RAZ77604.1"/>
    </source>
</evidence>
<keyword evidence="3" id="KW-1185">Reference proteome</keyword>
<feature type="transmembrane region" description="Helical" evidence="1">
    <location>
        <begin position="197"/>
        <end position="217"/>
    </location>
</feature>
<evidence type="ECO:0008006" key="4">
    <source>
        <dbReference type="Google" id="ProtNLM"/>
    </source>
</evidence>
<feature type="transmembrane region" description="Helical" evidence="1">
    <location>
        <begin position="47"/>
        <end position="76"/>
    </location>
</feature>
<reference evidence="2 3" key="1">
    <citation type="submission" date="2018-06" db="EMBL/GenBank/DDBJ databases">
        <title>The draft genome sequences of strains SCU63 and S1.</title>
        <authorList>
            <person name="Gan L."/>
        </authorList>
    </citation>
    <scope>NUCLEOTIDE SEQUENCE [LARGE SCALE GENOMIC DNA]</scope>
    <source>
        <strain evidence="2 3">SCU63</strain>
    </source>
</reference>
<protein>
    <recommendedName>
        <fullName evidence="4">DUF624 domain-containing protein</fullName>
    </recommendedName>
</protein>
<feature type="transmembrane region" description="Helical" evidence="1">
    <location>
        <begin position="172"/>
        <end position="191"/>
    </location>
</feature>
<comment type="caution">
    <text evidence="2">The sequence shown here is derived from an EMBL/GenBank/DDBJ whole genome shotgun (WGS) entry which is preliminary data.</text>
</comment>
<keyword evidence="1" id="KW-0472">Membrane</keyword>
<feature type="transmembrane region" description="Helical" evidence="1">
    <location>
        <begin position="131"/>
        <end position="151"/>
    </location>
</feature>
<dbReference type="EMBL" id="QLZR01000003">
    <property type="protein sequence ID" value="RAZ77604.1"/>
    <property type="molecule type" value="Genomic_DNA"/>
</dbReference>
<feature type="transmembrane region" description="Helical" evidence="1">
    <location>
        <begin position="107"/>
        <end position="125"/>
    </location>
</feature>